<organism evidence="2">
    <name type="scientific">Cryptomonas curvata</name>
    <dbReference type="NCBI Taxonomy" id="233186"/>
    <lineage>
        <taxon>Eukaryota</taxon>
        <taxon>Cryptophyceae</taxon>
        <taxon>Cryptomonadales</taxon>
        <taxon>Cryptomonadaceae</taxon>
        <taxon>Cryptomonas</taxon>
    </lineage>
</organism>
<dbReference type="AlphaFoldDB" id="A0A7S0QWL5"/>
<name>A0A7S0QWL5_9CRYP</name>
<accession>A0A7S0QWL5</accession>
<feature type="region of interest" description="Disordered" evidence="1">
    <location>
        <begin position="41"/>
        <end position="63"/>
    </location>
</feature>
<proteinExistence type="predicted"/>
<sequence>MIPIILPIEAGAGMIGICTVFAALLELPKHQEETDYYVSRRDRVRRQSEKEKAEVQQGLGPAADAPRKFSAREYLRRLCPEGREIAEQMDKAERSAFEF</sequence>
<gene>
    <name evidence="2" type="ORF">CCUR1050_LOCUS33282</name>
</gene>
<dbReference type="EMBL" id="HBEZ01060586">
    <property type="protein sequence ID" value="CAD8664120.1"/>
    <property type="molecule type" value="Transcribed_RNA"/>
</dbReference>
<evidence type="ECO:0000256" key="1">
    <source>
        <dbReference type="SAM" id="MobiDB-lite"/>
    </source>
</evidence>
<protein>
    <submittedName>
        <fullName evidence="2">Uncharacterized protein</fullName>
    </submittedName>
</protein>
<feature type="compositionally biased region" description="Basic and acidic residues" evidence="1">
    <location>
        <begin position="41"/>
        <end position="54"/>
    </location>
</feature>
<reference evidence="2" key="1">
    <citation type="submission" date="2021-01" db="EMBL/GenBank/DDBJ databases">
        <authorList>
            <person name="Corre E."/>
            <person name="Pelletier E."/>
            <person name="Niang G."/>
            <person name="Scheremetjew M."/>
            <person name="Finn R."/>
            <person name="Kale V."/>
            <person name="Holt S."/>
            <person name="Cochrane G."/>
            <person name="Meng A."/>
            <person name="Brown T."/>
            <person name="Cohen L."/>
        </authorList>
    </citation>
    <scope>NUCLEOTIDE SEQUENCE</scope>
    <source>
        <strain evidence="2">CCAP979/52</strain>
    </source>
</reference>
<evidence type="ECO:0000313" key="2">
    <source>
        <dbReference type="EMBL" id="CAD8664120.1"/>
    </source>
</evidence>